<dbReference type="InterPro" id="IPR058247">
    <property type="entry name" value="DUF1453"/>
</dbReference>
<dbReference type="EMBL" id="SKFG01000003">
    <property type="protein sequence ID" value="TCZ79302.1"/>
    <property type="molecule type" value="Genomic_DNA"/>
</dbReference>
<evidence type="ECO:0000313" key="3">
    <source>
        <dbReference type="Proteomes" id="UP000295418"/>
    </source>
</evidence>
<keyword evidence="1" id="KW-0812">Transmembrane</keyword>
<keyword evidence="3" id="KW-1185">Reference proteome</keyword>
<dbReference type="OrthoDB" id="2652065at2"/>
<comment type="caution">
    <text evidence="2">The sequence shown here is derived from an EMBL/GenBank/DDBJ whole genome shotgun (WGS) entry which is preliminary data.</text>
</comment>
<evidence type="ECO:0000313" key="2">
    <source>
        <dbReference type="EMBL" id="TCZ79302.1"/>
    </source>
</evidence>
<protein>
    <recommendedName>
        <fullName evidence="4">DUF1453 family protein</fullName>
    </recommendedName>
</protein>
<feature type="transmembrane region" description="Helical" evidence="1">
    <location>
        <begin position="114"/>
        <end position="135"/>
    </location>
</feature>
<sequence>MTSYLIIVAIVILLSLREKEIRPSRLWITPALFVYLAISSMKQIDLTLGSLLLYLICVVVGLAIGVWRGKLEKVRINPATGKATSQGSVAGVVIFLVVMLLRLLVGSWGAHHTLLSLSTALLFIPLGSVIARRYIIYLKYKQLAIGKARNIS</sequence>
<organism evidence="2 3">
    <name type="scientific">Paenibacillus albiflavus</name>
    <dbReference type="NCBI Taxonomy" id="2545760"/>
    <lineage>
        <taxon>Bacteria</taxon>
        <taxon>Bacillati</taxon>
        <taxon>Bacillota</taxon>
        <taxon>Bacilli</taxon>
        <taxon>Bacillales</taxon>
        <taxon>Paenibacillaceae</taxon>
        <taxon>Paenibacillus</taxon>
    </lineage>
</organism>
<dbReference type="AlphaFoldDB" id="A0A4V2WPG8"/>
<dbReference type="Proteomes" id="UP000295418">
    <property type="component" value="Unassembled WGS sequence"/>
</dbReference>
<evidence type="ECO:0008006" key="4">
    <source>
        <dbReference type="Google" id="ProtNLM"/>
    </source>
</evidence>
<dbReference type="RefSeq" id="WP_132416958.1">
    <property type="nucleotide sequence ID" value="NZ_SKFG01000003.1"/>
</dbReference>
<evidence type="ECO:0000256" key="1">
    <source>
        <dbReference type="SAM" id="Phobius"/>
    </source>
</evidence>
<gene>
    <name evidence="2" type="ORF">E0485_05400</name>
</gene>
<dbReference type="Pfam" id="PF07301">
    <property type="entry name" value="DUF1453"/>
    <property type="match status" value="1"/>
</dbReference>
<feature type="transmembrane region" description="Helical" evidence="1">
    <location>
        <begin position="88"/>
        <end position="108"/>
    </location>
</feature>
<name>A0A4V2WPG8_9BACL</name>
<keyword evidence="1" id="KW-0472">Membrane</keyword>
<proteinExistence type="predicted"/>
<keyword evidence="1" id="KW-1133">Transmembrane helix</keyword>
<accession>A0A4V2WPG8</accession>
<feature type="transmembrane region" description="Helical" evidence="1">
    <location>
        <begin position="47"/>
        <end position="67"/>
    </location>
</feature>
<reference evidence="2 3" key="1">
    <citation type="submission" date="2019-03" db="EMBL/GenBank/DDBJ databases">
        <authorList>
            <person name="Kim M.K.M."/>
        </authorList>
    </citation>
    <scope>NUCLEOTIDE SEQUENCE [LARGE SCALE GENOMIC DNA]</scope>
    <source>
        <strain evidence="2 3">18JY21-1</strain>
    </source>
</reference>